<dbReference type="InterPro" id="IPR013187">
    <property type="entry name" value="F-box-assoc_dom_typ3"/>
</dbReference>
<evidence type="ECO:0000313" key="3">
    <source>
        <dbReference type="Proteomes" id="UP000694864"/>
    </source>
</evidence>
<reference evidence="4" key="2">
    <citation type="submission" date="2025-08" db="UniProtKB">
        <authorList>
            <consortium name="RefSeq"/>
        </authorList>
    </citation>
    <scope>IDENTIFICATION</scope>
    <source>
        <tissue evidence="4">Leaf</tissue>
    </source>
</reference>
<dbReference type="SUPFAM" id="SSF81383">
    <property type="entry name" value="F-box domain"/>
    <property type="match status" value="1"/>
</dbReference>
<gene>
    <name evidence="4" type="primary">LOC104700317</name>
</gene>
<sequence length="422" mass="48294">MKSKRQNVSESRQTILGSHSTSSDENSESIPIDLIIDIFLRLPVKSIARCRCVSKLWEKSLRLPYFTELYLTRSSAHPRLLFACEIYNELVFFSTPQTQNLCESSSSSVAPSYHHMKFPLYSCYGIISLINGLVFTSDKRQQILKGRKFSELVSVICNPSTGESFTLPKPKTRNKISIRSYFGYDPIEKRFKVLSMTWSGEGICKEHQVLTLGTENPTWRMIECGITHRLSSSDDVICINGVLYLLASDHMIVCFDVRSEKFSFINTSFDTVMHSRTVLLSYNGKLASLMSEGCSSYISRRGRRTESYISGSSTSLEMWVLEDPGKHEWSKHVYELPPLWKNVPAERRLVFVGVAGTNELVFSPRYASHPFYVFYYNFETKTIRRVEIEGSFKELTSNRFFEVSILLGHVEDVKLMKCSDTS</sequence>
<organism evidence="3 4">
    <name type="scientific">Camelina sativa</name>
    <name type="common">False flax</name>
    <name type="synonym">Myagrum sativum</name>
    <dbReference type="NCBI Taxonomy" id="90675"/>
    <lineage>
        <taxon>Eukaryota</taxon>
        <taxon>Viridiplantae</taxon>
        <taxon>Streptophyta</taxon>
        <taxon>Embryophyta</taxon>
        <taxon>Tracheophyta</taxon>
        <taxon>Spermatophyta</taxon>
        <taxon>Magnoliopsida</taxon>
        <taxon>eudicotyledons</taxon>
        <taxon>Gunneridae</taxon>
        <taxon>Pentapetalae</taxon>
        <taxon>rosids</taxon>
        <taxon>malvids</taxon>
        <taxon>Brassicales</taxon>
        <taxon>Brassicaceae</taxon>
        <taxon>Camelineae</taxon>
        <taxon>Camelina</taxon>
    </lineage>
</organism>
<evidence type="ECO:0000313" key="4">
    <source>
        <dbReference type="RefSeq" id="XP_010414120.1"/>
    </source>
</evidence>
<accession>A0ABM0SP81</accession>
<dbReference type="Gene3D" id="1.20.1280.50">
    <property type="match status" value="1"/>
</dbReference>
<dbReference type="PANTHER" id="PTHR31111:SF99">
    <property type="entry name" value="F-BOX PROTEIN DOR"/>
    <property type="match status" value="1"/>
</dbReference>
<dbReference type="Pfam" id="PF00646">
    <property type="entry name" value="F-box"/>
    <property type="match status" value="1"/>
</dbReference>
<dbReference type="Pfam" id="PF08268">
    <property type="entry name" value="FBA_3"/>
    <property type="match status" value="1"/>
</dbReference>
<feature type="domain" description="F-box" evidence="2">
    <location>
        <begin position="30"/>
        <end position="70"/>
    </location>
</feature>
<proteinExistence type="predicted"/>
<dbReference type="SMART" id="SM00256">
    <property type="entry name" value="FBOX"/>
    <property type="match status" value="1"/>
</dbReference>
<reference evidence="3" key="1">
    <citation type="journal article" date="2014" name="Nat. Commun.">
        <title>The emerging biofuel crop Camelina sativa retains a highly undifferentiated hexaploid genome structure.</title>
        <authorList>
            <person name="Kagale S."/>
            <person name="Koh C."/>
            <person name="Nixon J."/>
            <person name="Bollina V."/>
            <person name="Clarke W.E."/>
            <person name="Tuteja R."/>
            <person name="Spillane C."/>
            <person name="Robinson S.J."/>
            <person name="Links M.G."/>
            <person name="Clarke C."/>
            <person name="Higgins E.E."/>
            <person name="Huebert T."/>
            <person name="Sharpe A.G."/>
            <person name="Parkin I.A."/>
        </authorList>
    </citation>
    <scope>NUCLEOTIDE SEQUENCE [LARGE SCALE GENOMIC DNA]</scope>
    <source>
        <strain evidence="3">cv. DH55</strain>
    </source>
</reference>
<dbReference type="RefSeq" id="XP_010414120.1">
    <property type="nucleotide sequence ID" value="XM_010415818.1"/>
</dbReference>
<feature type="compositionally biased region" description="Polar residues" evidence="1">
    <location>
        <begin position="1"/>
        <end position="17"/>
    </location>
</feature>
<evidence type="ECO:0000259" key="2">
    <source>
        <dbReference type="SMART" id="SM00256"/>
    </source>
</evidence>
<dbReference type="InterPro" id="IPR017451">
    <property type="entry name" value="F-box-assoc_interact_dom"/>
</dbReference>
<name>A0ABM0SP81_CAMSA</name>
<feature type="region of interest" description="Disordered" evidence="1">
    <location>
        <begin position="1"/>
        <end position="27"/>
    </location>
</feature>
<dbReference type="InterPro" id="IPR036047">
    <property type="entry name" value="F-box-like_dom_sf"/>
</dbReference>
<dbReference type="GeneID" id="104700317"/>
<dbReference type="PANTHER" id="PTHR31111">
    <property type="entry name" value="BNAA05G37150D PROTEIN-RELATED"/>
    <property type="match status" value="1"/>
</dbReference>
<keyword evidence="3" id="KW-1185">Reference proteome</keyword>
<dbReference type="NCBIfam" id="TIGR01640">
    <property type="entry name" value="F_box_assoc_1"/>
    <property type="match status" value="1"/>
</dbReference>
<dbReference type="InterPro" id="IPR001810">
    <property type="entry name" value="F-box_dom"/>
</dbReference>
<protein>
    <submittedName>
        <fullName evidence="4">F-box protein DOR-like</fullName>
    </submittedName>
</protein>
<evidence type="ECO:0000256" key="1">
    <source>
        <dbReference type="SAM" id="MobiDB-lite"/>
    </source>
</evidence>
<dbReference type="Proteomes" id="UP000694864">
    <property type="component" value="Chromosome 7"/>
</dbReference>